<keyword evidence="4" id="KW-0009">Actin-binding</keyword>
<dbReference type="PRINTS" id="PR00597">
    <property type="entry name" value="GELSOLIN"/>
</dbReference>
<dbReference type="FunFam" id="3.40.20.10:FF:000001">
    <property type="entry name" value="Gelsolin"/>
    <property type="match status" value="1"/>
</dbReference>
<dbReference type="InterPro" id="IPR007122">
    <property type="entry name" value="Villin/Gelsolin"/>
</dbReference>
<dbReference type="SMART" id="SM00153">
    <property type="entry name" value="VHP"/>
    <property type="match status" value="1"/>
</dbReference>
<evidence type="ECO:0000256" key="3">
    <source>
        <dbReference type="ARBA" id="ARBA00022737"/>
    </source>
</evidence>
<dbReference type="InterPro" id="IPR007123">
    <property type="entry name" value="Gelsolin-like_dom"/>
</dbReference>
<dbReference type="Gene3D" id="3.40.20.10">
    <property type="entry name" value="Severin"/>
    <property type="match status" value="6"/>
</dbReference>
<dbReference type="PROSITE" id="PS50181">
    <property type="entry name" value="FBOX"/>
    <property type="match status" value="2"/>
</dbReference>
<dbReference type="InterPro" id="IPR036047">
    <property type="entry name" value="F-box-like_dom_sf"/>
</dbReference>
<dbReference type="EnsemblMetazoa" id="PPA17787.1">
    <property type="protein sequence ID" value="PPA17787.1"/>
    <property type="gene ID" value="WBGene00107341"/>
</dbReference>
<dbReference type="GO" id="GO:0051014">
    <property type="term" value="P:actin filament severing"/>
    <property type="evidence" value="ECO:0000318"/>
    <property type="project" value="GO_Central"/>
</dbReference>
<dbReference type="Gene3D" id="1.10.950.10">
    <property type="entry name" value="Villin headpiece domain"/>
    <property type="match status" value="1"/>
</dbReference>
<dbReference type="Gene3D" id="3.80.10.10">
    <property type="entry name" value="Ribonuclease Inhibitor"/>
    <property type="match status" value="1"/>
</dbReference>
<dbReference type="SUPFAM" id="SSF55753">
    <property type="entry name" value="Actin depolymerizing proteins"/>
    <property type="match status" value="6"/>
</dbReference>
<accession>A0A2A6C9T5</accession>
<dbReference type="InterPro" id="IPR032675">
    <property type="entry name" value="LRR_dom_sf"/>
</dbReference>
<evidence type="ECO:0000256" key="1">
    <source>
        <dbReference type="ARBA" id="ARBA00008418"/>
    </source>
</evidence>
<keyword evidence="6" id="KW-1185">Reference proteome</keyword>
<reference evidence="5" key="2">
    <citation type="submission" date="2022-06" db="UniProtKB">
        <authorList>
            <consortium name="EnsemblMetazoa"/>
        </authorList>
    </citation>
    <scope>IDENTIFICATION</scope>
    <source>
        <strain evidence="5">PS312</strain>
    </source>
</reference>
<dbReference type="GO" id="GO:0005546">
    <property type="term" value="F:phosphatidylinositol-4,5-bisphosphate binding"/>
    <property type="evidence" value="ECO:0000318"/>
    <property type="project" value="GO_Central"/>
</dbReference>
<dbReference type="SUPFAM" id="SSF52047">
    <property type="entry name" value="RNI-like"/>
    <property type="match status" value="1"/>
</dbReference>
<dbReference type="InterPro" id="IPR036886">
    <property type="entry name" value="Villin_headpiece_dom_sf"/>
</dbReference>
<protein>
    <submittedName>
        <fullName evidence="5">F-box domain-containing protein</fullName>
    </submittedName>
</protein>
<dbReference type="CDD" id="cd11290">
    <property type="entry name" value="gelsolin_S1_like"/>
    <property type="match status" value="1"/>
</dbReference>
<dbReference type="SMART" id="SM00262">
    <property type="entry name" value="GEL"/>
    <property type="match status" value="6"/>
</dbReference>
<dbReference type="CDD" id="cd09917">
    <property type="entry name" value="F-box_SF"/>
    <property type="match status" value="2"/>
</dbReference>
<dbReference type="SUPFAM" id="SSF81383">
    <property type="entry name" value="F-box domain"/>
    <property type="match status" value="2"/>
</dbReference>
<dbReference type="Gene3D" id="1.20.1280.50">
    <property type="match status" value="1"/>
</dbReference>
<dbReference type="GO" id="GO:0005737">
    <property type="term" value="C:cytoplasm"/>
    <property type="evidence" value="ECO:0000318"/>
    <property type="project" value="GO_Central"/>
</dbReference>
<dbReference type="SUPFAM" id="SSF47050">
    <property type="entry name" value="VHP, Villin headpiece domain"/>
    <property type="match status" value="1"/>
</dbReference>
<dbReference type="GO" id="GO:0051016">
    <property type="term" value="P:barbed-end actin filament capping"/>
    <property type="evidence" value="ECO:0000318"/>
    <property type="project" value="GO_Central"/>
</dbReference>
<dbReference type="PROSITE" id="PS51089">
    <property type="entry name" value="HP"/>
    <property type="match status" value="1"/>
</dbReference>
<comment type="similarity">
    <text evidence="1">Belongs to the villin/gelsolin family.</text>
</comment>
<keyword evidence="3" id="KW-0677">Repeat</keyword>
<dbReference type="GO" id="GO:0008154">
    <property type="term" value="P:actin polymerization or depolymerization"/>
    <property type="evidence" value="ECO:0000318"/>
    <property type="project" value="GO_Central"/>
</dbReference>
<dbReference type="PANTHER" id="PTHR11977:SF123">
    <property type="entry name" value="GELSOLIN"/>
    <property type="match status" value="1"/>
</dbReference>
<keyword evidence="2" id="KW-0117">Actin capping</keyword>
<dbReference type="Pfam" id="PF02209">
    <property type="entry name" value="VHP"/>
    <property type="match status" value="1"/>
</dbReference>
<name>A0A2A6C9T5_PRIPA</name>
<dbReference type="CDD" id="cd11288">
    <property type="entry name" value="gelsolin_S5_like"/>
    <property type="match status" value="1"/>
</dbReference>
<proteinExistence type="inferred from homology"/>
<dbReference type="CDD" id="cd11289">
    <property type="entry name" value="gelsolin_S2_like"/>
    <property type="match status" value="1"/>
</dbReference>
<dbReference type="GO" id="GO:0015629">
    <property type="term" value="C:actin cytoskeleton"/>
    <property type="evidence" value="ECO:0000318"/>
    <property type="project" value="GO_Central"/>
</dbReference>
<gene>
    <name evidence="5" type="primary">WBGene00107341</name>
</gene>
<evidence type="ECO:0000256" key="2">
    <source>
        <dbReference type="ARBA" id="ARBA00022467"/>
    </source>
</evidence>
<dbReference type="PANTHER" id="PTHR11977">
    <property type="entry name" value="VILLIN"/>
    <property type="match status" value="1"/>
</dbReference>
<dbReference type="GO" id="GO:0051015">
    <property type="term" value="F:actin filament binding"/>
    <property type="evidence" value="ECO:0000318"/>
    <property type="project" value="GO_Central"/>
</dbReference>
<dbReference type="InterPro" id="IPR029006">
    <property type="entry name" value="ADF-H/Gelsolin-like_dom_sf"/>
</dbReference>
<dbReference type="Pfam" id="PF00626">
    <property type="entry name" value="Gelsolin"/>
    <property type="match status" value="6"/>
</dbReference>
<dbReference type="InterPro" id="IPR003128">
    <property type="entry name" value="Villin_headpiece"/>
</dbReference>
<dbReference type="SMART" id="SM00256">
    <property type="entry name" value="FBOX"/>
    <property type="match status" value="2"/>
</dbReference>
<evidence type="ECO:0000313" key="5">
    <source>
        <dbReference type="EnsemblMetazoa" id="PPA17787.1"/>
    </source>
</evidence>
<dbReference type="InterPro" id="IPR001810">
    <property type="entry name" value="F-box_dom"/>
</dbReference>
<dbReference type="CDD" id="cd11291">
    <property type="entry name" value="gelsolin_S6_like"/>
    <property type="match status" value="1"/>
</dbReference>
<dbReference type="Pfam" id="PF00646">
    <property type="entry name" value="F-box"/>
    <property type="match status" value="2"/>
</dbReference>
<evidence type="ECO:0000313" key="6">
    <source>
        <dbReference type="Proteomes" id="UP000005239"/>
    </source>
</evidence>
<sequence>MNFSKLFSNFITFTHEILPLPCHCMTISSSSIIFDLPDEILREIFLYLNRRDLNSIRSSCRHFHFIVHSKPSIGTKRIIDNLAIVRTELKEIRIVTICMEERKTIVSSYSQYFKNSVVKKCLHCEPKIALGTSTRTYPINEISQGNKHLENVLAASRETMKSIPKQGYDPNILVKQAMKRIQNVMVGGFLEKLTLFELSLDGDFLRSMYNCIRVNSRVITIEMINCDLTRVTRQHLHDFLVSYSPREISITLNSEQIDLNRRPFWIYPFFHKCIENGVQKLKLTPHRSVTNPQHINGLDDNNFANLSVFRSLEIRQVDVSGVGIRRLIEAYLLTSSHIPIEAFILTISNFSLDTLLPYYNYNSTQSRPILPPGSSIPDSIFLFTSPTVSLRVKIEYNGRFMESLQNTEQNTEGEDSQSTSKEKTLCSLPILVQSRILSFLSGISINSLCRSSRLWRKIIVDSPKQCRKNRFKYVNVKSFHKKLTIKVKDEEGSCTSKEIQLMKEEEAFEPSSKRRKTEDDKVQNEDVRSPLTAEILKRLEKIAKIGNIQKLSLDSIDLTEESIDRIVEIFGHVEEIEISFMDFQKISNEKVRKLFFGLGNNKLDISFTWVSSQLIQDSFWEKCGEKLEELYLDNMIVKDQMSGVPIIKDEEFVQLCNRIPSIRFGVANEIKTNTFLRIIETSRLKKKNVHYKIDYHNQNVPLQLAFSFLHNPLLTSSEPFNVFSSSNEFHILVFLRCSTLKTTQINVNLLSQMASVYEDAGTKEGVQVWRIIKMRLTPIPMAEFGSFYSGDCYLILKTYGTPARSWNVHFWIGKEASNDEITAAAFEAVQLDRHLDGKAVQFRETQEKESSQFISYFRHGLRYMEGGADSALKKAVGEKEKRLYHVKGAKNIRVRQVPLSIESLNKGDVFILDTVDIIYIWNGPESNNREKIKGAEMGRDIRAEHGHKSRLEIIDSDEWATHSKFFGHLGVRSGLTIKEAAIDDDSETERKITRTSLFRVSDASGQLKVDEIKPPFSYKDLDTNDCFYLDLGHEMYAWIGRKCTKNEREQVWTTIDKYLTGLKLSSRDVRVTKINEGMETALFKAALNWPLSTPFENTDIINKGVARSTRSDSFSLPELKSSQLSRYMPDDGTGERKVWKVEKFSLVEVKKEDHGIFYAGDSYVVLYRSRSITNGVVYFWLGWTSTTDEKSSAAILATQVDQQECKGKATQVRVVQSKEPDHFLSIFDGLVVTLTGGAASGFKGRKDADTYDLDGTRLFQIRNQSAAQVEESASSLNSNDVFILETPSKNYIWLGQGSNTREKATAVACSTRLRLKTPLDLLHEGKETSDFWKALGGKKEYATGRSLIKNETRTALLFQCSNARGYFHTEHVPDFTQSDLEPNDVMILDTFDEVFVWVGEGANEQEKKKSLDFAIKYVSSEMGGRRSVDDTSMFVVKQGFEPVNFTGHFSSWDKMYWQVNYNYETLKRQLTSSDTVSVKDALSQYDKKYSVDVLRRPKDELPDGIDAVHKERHLSDDEFEKVFSMTRSAFENLSSWKQTDHKKAVGLY</sequence>
<evidence type="ECO:0000256" key="4">
    <source>
        <dbReference type="ARBA" id="ARBA00023203"/>
    </source>
</evidence>
<organism evidence="5 6">
    <name type="scientific">Pristionchus pacificus</name>
    <name type="common">Parasitic nematode worm</name>
    <dbReference type="NCBI Taxonomy" id="54126"/>
    <lineage>
        <taxon>Eukaryota</taxon>
        <taxon>Metazoa</taxon>
        <taxon>Ecdysozoa</taxon>
        <taxon>Nematoda</taxon>
        <taxon>Chromadorea</taxon>
        <taxon>Rhabditida</taxon>
        <taxon>Rhabditina</taxon>
        <taxon>Diplogasteromorpha</taxon>
        <taxon>Diplogasteroidea</taxon>
        <taxon>Neodiplogasteridae</taxon>
        <taxon>Pristionchus</taxon>
    </lineage>
</organism>
<reference evidence="6" key="1">
    <citation type="journal article" date="2008" name="Nat. Genet.">
        <title>The Pristionchus pacificus genome provides a unique perspective on nematode lifestyle and parasitism.</title>
        <authorList>
            <person name="Dieterich C."/>
            <person name="Clifton S.W."/>
            <person name="Schuster L.N."/>
            <person name="Chinwalla A."/>
            <person name="Delehaunty K."/>
            <person name="Dinkelacker I."/>
            <person name="Fulton L."/>
            <person name="Fulton R."/>
            <person name="Godfrey J."/>
            <person name="Minx P."/>
            <person name="Mitreva M."/>
            <person name="Roeseler W."/>
            <person name="Tian H."/>
            <person name="Witte H."/>
            <person name="Yang S.P."/>
            <person name="Wilson R.K."/>
            <person name="Sommer R.J."/>
        </authorList>
    </citation>
    <scope>NUCLEOTIDE SEQUENCE [LARGE SCALE GENOMIC DNA]</scope>
    <source>
        <strain evidence="6">PS312</strain>
    </source>
</reference>
<dbReference type="CDD" id="cd11293">
    <property type="entry name" value="gelsolin_S4_like"/>
    <property type="match status" value="1"/>
</dbReference>
<dbReference type="FunFam" id="3.40.20.10:FF:000005">
    <property type="entry name" value="Gelsolin"/>
    <property type="match status" value="1"/>
</dbReference>
<accession>A0A8R1YDE3</accession>
<dbReference type="Proteomes" id="UP000005239">
    <property type="component" value="Unassembled WGS sequence"/>
</dbReference>